<evidence type="ECO:0000259" key="4">
    <source>
        <dbReference type="Pfam" id="PF01872"/>
    </source>
</evidence>
<reference evidence="5" key="1">
    <citation type="submission" date="2020-10" db="EMBL/GenBank/DDBJ databases">
        <title>Sequencing the genomes of 1000 actinobacteria strains.</title>
        <authorList>
            <person name="Klenk H.-P."/>
        </authorList>
    </citation>
    <scope>NUCLEOTIDE SEQUENCE</scope>
    <source>
        <strain evidence="5">DSM 45354</strain>
    </source>
</reference>
<dbReference type="EMBL" id="JADBEM010000001">
    <property type="protein sequence ID" value="MBE1605271.1"/>
    <property type="molecule type" value="Genomic_DNA"/>
</dbReference>
<comment type="pathway">
    <text evidence="1">Cofactor biosynthesis; riboflavin biosynthesis.</text>
</comment>
<evidence type="ECO:0000313" key="6">
    <source>
        <dbReference type="Proteomes" id="UP000638648"/>
    </source>
</evidence>
<dbReference type="PANTHER" id="PTHR38011">
    <property type="entry name" value="DIHYDROFOLATE REDUCTASE FAMILY PROTEIN (AFU_ORTHOLOGUE AFUA_8G06820)"/>
    <property type="match status" value="1"/>
</dbReference>
<evidence type="ECO:0000256" key="2">
    <source>
        <dbReference type="ARBA" id="ARBA00022857"/>
    </source>
</evidence>
<evidence type="ECO:0000256" key="3">
    <source>
        <dbReference type="ARBA" id="ARBA00023002"/>
    </source>
</evidence>
<dbReference type="AlphaFoldDB" id="A0A927MQZ6"/>
<organism evidence="5 6">
    <name type="scientific">Actinopolymorpha pittospori</name>
    <dbReference type="NCBI Taxonomy" id="648752"/>
    <lineage>
        <taxon>Bacteria</taxon>
        <taxon>Bacillati</taxon>
        <taxon>Actinomycetota</taxon>
        <taxon>Actinomycetes</taxon>
        <taxon>Propionibacteriales</taxon>
        <taxon>Actinopolymorphaceae</taxon>
        <taxon>Actinopolymorpha</taxon>
    </lineage>
</organism>
<accession>A0A927MQZ6</accession>
<dbReference type="RefSeq" id="WP_192749636.1">
    <property type="nucleotide sequence ID" value="NZ_BAABJL010000133.1"/>
</dbReference>
<dbReference type="GO" id="GO:0009231">
    <property type="term" value="P:riboflavin biosynthetic process"/>
    <property type="evidence" value="ECO:0007669"/>
    <property type="project" value="InterPro"/>
</dbReference>
<keyword evidence="2" id="KW-0521">NADP</keyword>
<dbReference type="GO" id="GO:0008703">
    <property type="term" value="F:5-amino-6-(5-phosphoribosylamino)uracil reductase activity"/>
    <property type="evidence" value="ECO:0007669"/>
    <property type="project" value="InterPro"/>
</dbReference>
<sequence length="271" mass="29513">MKQGSRPDAGLPRVVVSVGMSVDARVTLSRDRLLLDEETARVWRSLSPASAQALGDAREAELARLYQPRAVLEGSGTFVTDDAGPLTGLPVVVDQPADQLYTDFLPEEVLERPDHDKWFTVVDGRGRVNWDMKGGSGGWDLLVLVARATPAEYLAFLRKERISYLVVGEERVDLATALRRMRERLGVTCVVSKAGGGLNGALLRAGLVDEIHLLVMPAAIGGRGTPTLFDGPELTHDEAPTRLRLISVRTETDGMVWLRYEVIHEAPAPAA</sequence>
<dbReference type="Gene3D" id="3.40.430.10">
    <property type="entry name" value="Dihydrofolate Reductase, subunit A"/>
    <property type="match status" value="1"/>
</dbReference>
<evidence type="ECO:0000313" key="5">
    <source>
        <dbReference type="EMBL" id="MBE1605271.1"/>
    </source>
</evidence>
<protein>
    <submittedName>
        <fullName evidence="5">Riboflavin biosynthesis pyrimidine reductase</fullName>
    </submittedName>
</protein>
<comment type="caution">
    <text evidence="5">The sequence shown here is derived from an EMBL/GenBank/DDBJ whole genome shotgun (WGS) entry which is preliminary data.</text>
</comment>
<dbReference type="InterPro" id="IPR002734">
    <property type="entry name" value="RibDG_C"/>
</dbReference>
<gene>
    <name evidence="5" type="ORF">HEB94_002119</name>
</gene>
<dbReference type="Proteomes" id="UP000638648">
    <property type="component" value="Unassembled WGS sequence"/>
</dbReference>
<dbReference type="Pfam" id="PF01872">
    <property type="entry name" value="RibD_C"/>
    <property type="match status" value="1"/>
</dbReference>
<proteinExistence type="predicted"/>
<dbReference type="PANTHER" id="PTHR38011:SF7">
    <property type="entry name" value="2,5-DIAMINO-6-RIBOSYLAMINO-4(3H)-PYRIMIDINONE 5'-PHOSPHATE REDUCTASE"/>
    <property type="match status" value="1"/>
</dbReference>
<dbReference type="InterPro" id="IPR024072">
    <property type="entry name" value="DHFR-like_dom_sf"/>
</dbReference>
<keyword evidence="6" id="KW-1185">Reference proteome</keyword>
<feature type="domain" description="Bacterial bifunctional deaminase-reductase C-terminal" evidence="4">
    <location>
        <begin position="12"/>
        <end position="256"/>
    </location>
</feature>
<dbReference type="SUPFAM" id="SSF53597">
    <property type="entry name" value="Dihydrofolate reductase-like"/>
    <property type="match status" value="1"/>
</dbReference>
<keyword evidence="3" id="KW-0560">Oxidoreductase</keyword>
<dbReference type="InterPro" id="IPR050765">
    <property type="entry name" value="Riboflavin_Biosynth_HTPR"/>
</dbReference>
<evidence type="ECO:0000256" key="1">
    <source>
        <dbReference type="ARBA" id="ARBA00005104"/>
    </source>
</evidence>
<name>A0A927MQZ6_9ACTN</name>